<gene>
    <name evidence="8" type="ORF">COY90_05400</name>
</gene>
<evidence type="ECO:0000256" key="3">
    <source>
        <dbReference type="ARBA" id="ARBA00022475"/>
    </source>
</evidence>
<feature type="transmembrane region" description="Helical" evidence="7">
    <location>
        <begin position="49"/>
        <end position="74"/>
    </location>
</feature>
<dbReference type="InterPro" id="IPR050833">
    <property type="entry name" value="Poly_Biosynth_Transport"/>
</dbReference>
<dbReference type="EMBL" id="PFLF01000114">
    <property type="protein sequence ID" value="PIY68535.1"/>
    <property type="molecule type" value="Genomic_DNA"/>
</dbReference>
<evidence type="ECO:0000256" key="6">
    <source>
        <dbReference type="ARBA" id="ARBA00023136"/>
    </source>
</evidence>
<keyword evidence="3" id="KW-1003">Cell membrane</keyword>
<feature type="transmembrane region" description="Helical" evidence="7">
    <location>
        <begin position="152"/>
        <end position="173"/>
    </location>
</feature>
<dbReference type="PANTHER" id="PTHR30250">
    <property type="entry name" value="PST FAMILY PREDICTED COLANIC ACID TRANSPORTER"/>
    <property type="match status" value="1"/>
</dbReference>
<evidence type="ECO:0000313" key="8">
    <source>
        <dbReference type="EMBL" id="PIY68535.1"/>
    </source>
</evidence>
<feature type="transmembrane region" description="Helical" evidence="7">
    <location>
        <begin position="179"/>
        <end position="199"/>
    </location>
</feature>
<evidence type="ECO:0000256" key="1">
    <source>
        <dbReference type="ARBA" id="ARBA00004651"/>
    </source>
</evidence>
<evidence type="ECO:0000256" key="5">
    <source>
        <dbReference type="ARBA" id="ARBA00022989"/>
    </source>
</evidence>
<feature type="transmembrane region" description="Helical" evidence="7">
    <location>
        <begin position="416"/>
        <end position="438"/>
    </location>
</feature>
<dbReference type="AlphaFoldDB" id="A0A2M7QBC2"/>
<evidence type="ECO:0000256" key="2">
    <source>
        <dbReference type="ARBA" id="ARBA00007430"/>
    </source>
</evidence>
<organism evidence="8 9">
    <name type="scientific">Candidatus Roizmanbacteria bacterium CG_4_10_14_0_8_um_filter_39_9</name>
    <dbReference type="NCBI Taxonomy" id="1974829"/>
    <lineage>
        <taxon>Bacteria</taxon>
        <taxon>Candidatus Roizmaniibacteriota</taxon>
    </lineage>
</organism>
<feature type="transmembrane region" description="Helical" evidence="7">
    <location>
        <begin position="121"/>
        <end position="143"/>
    </location>
</feature>
<keyword evidence="4 7" id="KW-0812">Transmembrane</keyword>
<keyword evidence="6 7" id="KW-0472">Membrane</keyword>
<dbReference type="GO" id="GO:0005886">
    <property type="term" value="C:plasma membrane"/>
    <property type="evidence" value="ECO:0007669"/>
    <property type="project" value="UniProtKB-SubCell"/>
</dbReference>
<feature type="transmembrane region" description="Helical" evidence="7">
    <location>
        <begin position="295"/>
        <end position="321"/>
    </location>
</feature>
<reference evidence="9" key="1">
    <citation type="submission" date="2017-09" db="EMBL/GenBank/DDBJ databases">
        <title>Depth-based differentiation of microbial function through sediment-hosted aquifers and enrichment of novel symbionts in the deep terrestrial subsurface.</title>
        <authorList>
            <person name="Probst A.J."/>
            <person name="Ladd B."/>
            <person name="Jarett J.K."/>
            <person name="Geller-Mcgrath D.E."/>
            <person name="Sieber C.M.K."/>
            <person name="Emerson J.B."/>
            <person name="Anantharaman K."/>
            <person name="Thomas B.C."/>
            <person name="Malmstrom R."/>
            <person name="Stieglmeier M."/>
            <person name="Klingl A."/>
            <person name="Woyke T."/>
            <person name="Ryan C.M."/>
            <person name="Banfield J.F."/>
        </authorList>
    </citation>
    <scope>NUCLEOTIDE SEQUENCE [LARGE SCALE GENOMIC DNA]</scope>
</reference>
<feature type="transmembrane region" description="Helical" evidence="7">
    <location>
        <begin position="86"/>
        <end position="109"/>
    </location>
</feature>
<feature type="transmembrane region" description="Helical" evidence="7">
    <location>
        <begin position="384"/>
        <end position="404"/>
    </location>
</feature>
<feature type="transmembrane region" description="Helical" evidence="7">
    <location>
        <begin position="327"/>
        <end position="348"/>
    </location>
</feature>
<feature type="transmembrane region" description="Helical" evidence="7">
    <location>
        <begin position="360"/>
        <end position="378"/>
    </location>
</feature>
<feature type="transmembrane region" description="Helical" evidence="7">
    <location>
        <begin position="444"/>
        <end position="467"/>
    </location>
</feature>
<keyword evidence="5 7" id="KW-1133">Transmembrane helix</keyword>
<sequence>MEQTEGYSQIKKKTLVSTLSLFFQSGYSAFLGLAANLAVTILLSPTVFGIYITTLSIISVLNYFSDIGLAASLIQKKEIKDEDISTTFTVQQAMIITAVTIGFMASNFVKDFYKLPTEGVYLYQALLMSFFISSLKTIPSIFLERKIQFQKIVLVQIVENTVFYLSVIVFALLKFGLQSFTYGVLMRAIVGLVLIYILSPWKIKVGISKESLKGLLKFGVPFQASSFLALFKDDLITLFLGKILGFEALGYIGWAKKWAEAPIRIIMDNISRVLFPVISRIQHDREKIGQIIDKILYYQTLVLAPSIMTIALFMEKVVFIIPKYGKWAPALPLFYLFCLSALFSSYSSPFMNLFNALGKVKISFSIMLAWTVATWILTPLFTTWFGSIGFPLVLLIIASSSLLVSTQARCYVEFHFFHSIHKGIIASLLMGIVMSLLLKIIPNLYMGIVVSATCGIATYYYSLLFLFKTNILKELRSLFVH</sequence>
<evidence type="ECO:0000313" key="9">
    <source>
        <dbReference type="Proteomes" id="UP000230108"/>
    </source>
</evidence>
<dbReference type="PANTHER" id="PTHR30250:SF10">
    <property type="entry name" value="LIPOPOLYSACCHARIDE BIOSYNTHESIS PROTEIN WZXC"/>
    <property type="match status" value="1"/>
</dbReference>
<accession>A0A2M7QBC2</accession>
<protein>
    <submittedName>
        <fullName evidence="8">Uncharacterized protein</fullName>
    </submittedName>
</protein>
<name>A0A2M7QBC2_9BACT</name>
<evidence type="ECO:0000256" key="7">
    <source>
        <dbReference type="SAM" id="Phobius"/>
    </source>
</evidence>
<feature type="transmembrane region" description="Helical" evidence="7">
    <location>
        <begin position="21"/>
        <end position="43"/>
    </location>
</feature>
<comment type="similarity">
    <text evidence="2">Belongs to the polysaccharide synthase family.</text>
</comment>
<comment type="subcellular location">
    <subcellularLocation>
        <location evidence="1">Cell membrane</location>
        <topology evidence="1">Multi-pass membrane protein</topology>
    </subcellularLocation>
</comment>
<dbReference type="Pfam" id="PF13440">
    <property type="entry name" value="Polysacc_synt_3"/>
    <property type="match status" value="1"/>
</dbReference>
<dbReference type="Proteomes" id="UP000230108">
    <property type="component" value="Unassembled WGS sequence"/>
</dbReference>
<evidence type="ECO:0000256" key="4">
    <source>
        <dbReference type="ARBA" id="ARBA00022692"/>
    </source>
</evidence>
<comment type="caution">
    <text evidence="8">The sequence shown here is derived from an EMBL/GenBank/DDBJ whole genome shotgun (WGS) entry which is preliminary data.</text>
</comment>
<proteinExistence type="inferred from homology"/>